<reference evidence="3 4" key="1">
    <citation type="submission" date="2024-03" db="EMBL/GenBank/DDBJ databases">
        <authorList>
            <person name="Gkanogiannis A."/>
            <person name="Becerra Lopez-Lavalle L."/>
        </authorList>
    </citation>
    <scope>NUCLEOTIDE SEQUENCE [LARGE SCALE GENOMIC DNA]</scope>
</reference>
<feature type="transmembrane region" description="Helical" evidence="1">
    <location>
        <begin position="60"/>
        <end position="77"/>
    </location>
</feature>
<accession>A0ABP0ZDR6</accession>
<feature type="chain" id="PRO_5046260947" evidence="2">
    <location>
        <begin position="26"/>
        <end position="145"/>
    </location>
</feature>
<proteinExistence type="predicted"/>
<keyword evidence="4" id="KW-1185">Reference proteome</keyword>
<protein>
    <submittedName>
        <fullName evidence="3">Uncharacterized protein</fullName>
    </submittedName>
</protein>
<organism evidence="3 4">
    <name type="scientific">Citrullus colocynthis</name>
    <name type="common">colocynth</name>
    <dbReference type="NCBI Taxonomy" id="252529"/>
    <lineage>
        <taxon>Eukaryota</taxon>
        <taxon>Viridiplantae</taxon>
        <taxon>Streptophyta</taxon>
        <taxon>Embryophyta</taxon>
        <taxon>Tracheophyta</taxon>
        <taxon>Spermatophyta</taxon>
        <taxon>Magnoliopsida</taxon>
        <taxon>eudicotyledons</taxon>
        <taxon>Gunneridae</taxon>
        <taxon>Pentapetalae</taxon>
        <taxon>rosids</taxon>
        <taxon>fabids</taxon>
        <taxon>Cucurbitales</taxon>
        <taxon>Cucurbitaceae</taxon>
        <taxon>Benincaseae</taxon>
        <taxon>Citrullus</taxon>
    </lineage>
</organism>
<keyword evidence="1" id="KW-1133">Transmembrane helix</keyword>
<keyword evidence="2" id="KW-0732">Signal</keyword>
<gene>
    <name evidence="3" type="ORF">CITCOLO1_LOCUS22341</name>
</gene>
<name>A0ABP0ZDR6_9ROSI</name>
<keyword evidence="1" id="KW-0472">Membrane</keyword>
<keyword evidence="1" id="KW-0812">Transmembrane</keyword>
<evidence type="ECO:0000256" key="2">
    <source>
        <dbReference type="SAM" id="SignalP"/>
    </source>
</evidence>
<evidence type="ECO:0000256" key="1">
    <source>
        <dbReference type="SAM" id="Phobius"/>
    </source>
</evidence>
<sequence>MADFKHFLGFRFSIFLWVLISTTVAVDDSLEDQRLAFTVGALAAEAYILFDFCSVQFLEASSISLIFAVLYILVYLFCEESKIDERDYDLRRKQKGFSDNKEHSSKEYTLTHELVSELKKQSLWNESGGPRAYTKLLERKAQVSQ</sequence>
<evidence type="ECO:0000313" key="4">
    <source>
        <dbReference type="Proteomes" id="UP001642487"/>
    </source>
</evidence>
<dbReference type="Proteomes" id="UP001642487">
    <property type="component" value="Chromosome 9"/>
</dbReference>
<evidence type="ECO:0000313" key="3">
    <source>
        <dbReference type="EMBL" id="CAK9329861.1"/>
    </source>
</evidence>
<dbReference type="EMBL" id="OZ021743">
    <property type="protein sequence ID" value="CAK9329861.1"/>
    <property type="molecule type" value="Genomic_DNA"/>
</dbReference>
<feature type="signal peptide" evidence="2">
    <location>
        <begin position="1"/>
        <end position="25"/>
    </location>
</feature>